<dbReference type="VEuPathDB" id="VectorBase:LLONM1_007374"/>
<evidence type="ECO:0000313" key="9">
    <source>
        <dbReference type="Proteomes" id="UP000092461"/>
    </source>
</evidence>
<comment type="subcellular location">
    <subcellularLocation>
        <location evidence="1">Membrane</location>
        <topology evidence="1">Multi-pass membrane protein</topology>
    </subcellularLocation>
</comment>
<dbReference type="AlphaFoldDB" id="A0A1B0CGS4"/>
<feature type="transmembrane region" description="Helical" evidence="6">
    <location>
        <begin position="99"/>
        <end position="118"/>
    </location>
</feature>
<feature type="transmembrane region" description="Helical" evidence="6">
    <location>
        <begin position="125"/>
        <end position="143"/>
    </location>
</feature>
<dbReference type="Proteomes" id="UP000092461">
    <property type="component" value="Unassembled WGS sequence"/>
</dbReference>
<keyword evidence="9" id="KW-1185">Reference proteome</keyword>
<dbReference type="GO" id="GO:0016020">
    <property type="term" value="C:membrane"/>
    <property type="evidence" value="ECO:0007669"/>
    <property type="project" value="UniProtKB-SubCell"/>
</dbReference>
<dbReference type="GO" id="GO:0004252">
    <property type="term" value="F:serine-type endopeptidase activity"/>
    <property type="evidence" value="ECO:0007669"/>
    <property type="project" value="InterPro"/>
</dbReference>
<dbReference type="InterPro" id="IPR035952">
    <property type="entry name" value="Rhomboid-like_sf"/>
</dbReference>
<evidence type="ECO:0000256" key="2">
    <source>
        <dbReference type="ARBA" id="ARBA00009045"/>
    </source>
</evidence>
<reference evidence="8" key="1">
    <citation type="submission" date="2020-05" db="UniProtKB">
        <authorList>
            <consortium name="EnsemblMetazoa"/>
        </authorList>
    </citation>
    <scope>IDENTIFICATION</scope>
    <source>
        <strain evidence="8">Jacobina</strain>
    </source>
</reference>
<evidence type="ECO:0000256" key="5">
    <source>
        <dbReference type="ARBA" id="ARBA00023136"/>
    </source>
</evidence>
<accession>A0A1B0CGS4</accession>
<dbReference type="InterPro" id="IPR022764">
    <property type="entry name" value="Peptidase_S54_rhomboid_dom"/>
</dbReference>
<sequence length="278" mass="31358">MDTPDTPIHSHSDAPCSHLINMPEKDEGDELPHPEPVTASDIWKHMRNYIPWILAVTSVIQICLFVLDRDEFFRLLVFSPHRILEIWRFLSYTLLHQNAIHLALNVAIQIFLGIPLEYEQGHWRVFVVYFGGAVAGALGTSVFEPSILLIGASADIYSILMSHIPHTVINFKNIRYRFYRIILHLPKIGISAHILGALSGLVLGTALFQSATQRDSKFKRIQLAAGAIYLTWLLSSFTISLVGSHLRGVQWTPTSVHLHSKQGPDSSEIILPTRYIRP</sequence>
<keyword evidence="3 6" id="KW-0812">Transmembrane</keyword>
<dbReference type="Gene3D" id="1.20.1540.10">
    <property type="entry name" value="Rhomboid-like"/>
    <property type="match status" value="1"/>
</dbReference>
<evidence type="ECO:0000313" key="8">
    <source>
        <dbReference type="EnsemblMetazoa" id="LLOJ003637-PA"/>
    </source>
</evidence>
<dbReference type="PANTHER" id="PTHR45840:SF10">
    <property type="entry name" value="RHOMBOID PROTEASE"/>
    <property type="match status" value="1"/>
</dbReference>
<feature type="domain" description="Peptidase S54 rhomboid" evidence="7">
    <location>
        <begin position="85"/>
        <end position="209"/>
    </location>
</feature>
<keyword evidence="4 6" id="KW-1133">Transmembrane helix</keyword>
<dbReference type="Pfam" id="PF01694">
    <property type="entry name" value="Rhomboid"/>
    <property type="match status" value="1"/>
</dbReference>
<feature type="transmembrane region" description="Helical" evidence="6">
    <location>
        <begin position="149"/>
        <end position="169"/>
    </location>
</feature>
<feature type="transmembrane region" description="Helical" evidence="6">
    <location>
        <begin position="49"/>
        <end position="67"/>
    </location>
</feature>
<dbReference type="EnsemblMetazoa" id="LLOJ003637-RA">
    <property type="protein sequence ID" value="LLOJ003637-PA"/>
    <property type="gene ID" value="LLOJ003637"/>
</dbReference>
<name>A0A1B0CGS4_LUTLO</name>
<protein>
    <submittedName>
        <fullName evidence="8">Rhomboid-like protein</fullName>
    </submittedName>
</protein>
<proteinExistence type="inferred from homology"/>
<feature type="transmembrane region" description="Helical" evidence="6">
    <location>
        <begin position="221"/>
        <end position="242"/>
    </location>
</feature>
<evidence type="ECO:0000256" key="3">
    <source>
        <dbReference type="ARBA" id="ARBA00022692"/>
    </source>
</evidence>
<evidence type="ECO:0000256" key="4">
    <source>
        <dbReference type="ARBA" id="ARBA00022989"/>
    </source>
</evidence>
<evidence type="ECO:0000256" key="1">
    <source>
        <dbReference type="ARBA" id="ARBA00004141"/>
    </source>
</evidence>
<keyword evidence="5 6" id="KW-0472">Membrane</keyword>
<evidence type="ECO:0000259" key="7">
    <source>
        <dbReference type="Pfam" id="PF01694"/>
    </source>
</evidence>
<dbReference type="SUPFAM" id="SSF144091">
    <property type="entry name" value="Rhomboid-like"/>
    <property type="match status" value="1"/>
</dbReference>
<comment type="similarity">
    <text evidence="2">Belongs to the peptidase S54 family.</text>
</comment>
<dbReference type="VEuPathDB" id="VectorBase:LLOJ003637"/>
<feature type="transmembrane region" description="Helical" evidence="6">
    <location>
        <begin position="190"/>
        <end position="209"/>
    </location>
</feature>
<dbReference type="PANTHER" id="PTHR45840">
    <property type="entry name" value="RHOMBOID-RELATED PROTEIN"/>
    <property type="match status" value="1"/>
</dbReference>
<dbReference type="EMBL" id="AJWK01011558">
    <property type="status" value="NOT_ANNOTATED_CDS"/>
    <property type="molecule type" value="Genomic_DNA"/>
</dbReference>
<dbReference type="InterPro" id="IPR051739">
    <property type="entry name" value="Rhomboid_IM_Serine_Proteases"/>
</dbReference>
<organism evidence="8 9">
    <name type="scientific">Lutzomyia longipalpis</name>
    <name type="common">Sand fly</name>
    <dbReference type="NCBI Taxonomy" id="7200"/>
    <lineage>
        <taxon>Eukaryota</taxon>
        <taxon>Metazoa</taxon>
        <taxon>Ecdysozoa</taxon>
        <taxon>Arthropoda</taxon>
        <taxon>Hexapoda</taxon>
        <taxon>Insecta</taxon>
        <taxon>Pterygota</taxon>
        <taxon>Neoptera</taxon>
        <taxon>Endopterygota</taxon>
        <taxon>Diptera</taxon>
        <taxon>Nematocera</taxon>
        <taxon>Psychodoidea</taxon>
        <taxon>Psychodidae</taxon>
        <taxon>Lutzomyia</taxon>
        <taxon>Lutzomyia</taxon>
    </lineage>
</organism>
<evidence type="ECO:0000256" key="6">
    <source>
        <dbReference type="SAM" id="Phobius"/>
    </source>
</evidence>